<reference evidence="8" key="1">
    <citation type="submission" date="2021-06" db="EMBL/GenBank/DDBJ databases">
        <authorList>
            <person name="Kallberg Y."/>
            <person name="Tangrot J."/>
            <person name="Rosling A."/>
        </authorList>
    </citation>
    <scope>NUCLEOTIDE SEQUENCE</scope>
    <source>
        <strain evidence="8">BR232B</strain>
    </source>
</reference>
<dbReference type="SMART" id="SM00320">
    <property type="entry name" value="WD40"/>
    <property type="match status" value="5"/>
</dbReference>
<dbReference type="Gene3D" id="2.130.10.10">
    <property type="entry name" value="YVTN repeat-like/Quinoprotein amine dehydrogenase"/>
    <property type="match status" value="1"/>
</dbReference>
<keyword evidence="4" id="KW-0805">Transcription regulation</keyword>
<evidence type="ECO:0000313" key="8">
    <source>
        <dbReference type="EMBL" id="CAG8561268.1"/>
    </source>
</evidence>
<protein>
    <submittedName>
        <fullName evidence="8">16_t:CDS:1</fullName>
    </submittedName>
</protein>
<evidence type="ECO:0000256" key="3">
    <source>
        <dbReference type="ARBA" id="ARBA00022737"/>
    </source>
</evidence>
<dbReference type="InterPro" id="IPR015943">
    <property type="entry name" value="WD40/YVTN_repeat-like_dom_sf"/>
</dbReference>
<dbReference type="PROSITE" id="PS00678">
    <property type="entry name" value="WD_REPEATS_1"/>
    <property type="match status" value="1"/>
</dbReference>
<evidence type="ECO:0000256" key="6">
    <source>
        <dbReference type="PROSITE-ProRule" id="PRU00221"/>
    </source>
</evidence>
<feature type="compositionally biased region" description="Polar residues" evidence="7">
    <location>
        <begin position="416"/>
        <end position="436"/>
    </location>
</feature>
<dbReference type="InterPro" id="IPR019775">
    <property type="entry name" value="WD40_repeat_CS"/>
</dbReference>
<dbReference type="EMBL" id="CAJVPI010000671">
    <property type="protein sequence ID" value="CAG8561268.1"/>
    <property type="molecule type" value="Genomic_DNA"/>
</dbReference>
<gene>
    <name evidence="8" type="ORF">PBRASI_LOCUS5605</name>
</gene>
<dbReference type="InterPro" id="IPR001680">
    <property type="entry name" value="WD40_rpt"/>
</dbReference>
<proteinExistence type="inferred from homology"/>
<evidence type="ECO:0000256" key="4">
    <source>
        <dbReference type="ARBA" id="ARBA00023015"/>
    </source>
</evidence>
<evidence type="ECO:0000313" key="9">
    <source>
        <dbReference type="Proteomes" id="UP000789739"/>
    </source>
</evidence>
<evidence type="ECO:0000256" key="1">
    <source>
        <dbReference type="ARBA" id="ARBA00008075"/>
    </source>
</evidence>
<sequence>MPFYGVSFNPFRQRNVINVFAVAGGRMVIVATFEEVEEIDPALDKPKRGRLRVLQTYTDENVSENFYCVAWSYDPLTGAPWVAVAGASGLIKIIDTSQKKVVRVLAGHGDEVNEMRFHHLRPELLFSTSKDFSIRLWNASTGDLLVVFGGDGGHRESVLGIDLHLSGNYLASCGMDHAVKIWTLCSPMLKRVIDTAAPLSGTQNSKRTSSTLTATSTSSTSYATQEHSCQCTVPVTTTQNHTCRQPVYVHYPIFSSTELHNNYVDNIRWYGDLLFSRSTEPNIILWKPEAGLPTEEDYKNKDADDPFQSKYALVGGRAHPNAQTSDFNIICEFSFEECDIWFVRFGLSRDNRFLATGSQYGKLFLWDLDYIPHFIDKYISTKKACSVNKKESKAKKKQNLYLSQKPASVTRKKNTSTKSIPQSTGNRSGTKQNANKQAGKRRKCVLRLLEGPKCTATVRQVTFSPDGEWLIAACDDGTIWCWLSEEDEETDWDDSDMDVDTVD</sequence>
<comment type="caution">
    <text evidence="8">The sequence shown here is derived from an EMBL/GenBank/DDBJ whole genome shotgun (WGS) entry which is preliminary data.</text>
</comment>
<feature type="repeat" description="WD" evidence="6">
    <location>
        <begin position="105"/>
        <end position="147"/>
    </location>
</feature>
<dbReference type="SUPFAM" id="SSF50978">
    <property type="entry name" value="WD40 repeat-like"/>
    <property type="match status" value="1"/>
</dbReference>
<dbReference type="PROSITE" id="PS50294">
    <property type="entry name" value="WD_REPEATS_REGION"/>
    <property type="match status" value="2"/>
</dbReference>
<dbReference type="PANTHER" id="PTHR10253">
    <property type="entry name" value="POLYCOMB PROTEIN"/>
    <property type="match status" value="1"/>
</dbReference>
<keyword evidence="3" id="KW-0677">Repeat</keyword>
<keyword evidence="5" id="KW-0804">Transcription</keyword>
<dbReference type="Pfam" id="PF00400">
    <property type="entry name" value="WD40"/>
    <property type="match status" value="4"/>
</dbReference>
<dbReference type="Proteomes" id="UP000789739">
    <property type="component" value="Unassembled WGS sequence"/>
</dbReference>
<dbReference type="AlphaFoldDB" id="A0A9N9BDS7"/>
<feature type="region of interest" description="Disordered" evidence="7">
    <location>
        <begin position="406"/>
        <end position="439"/>
    </location>
</feature>
<dbReference type="PROSITE" id="PS50082">
    <property type="entry name" value="WD_REPEATS_2"/>
    <property type="match status" value="2"/>
</dbReference>
<organism evidence="8 9">
    <name type="scientific">Paraglomus brasilianum</name>
    <dbReference type="NCBI Taxonomy" id="144538"/>
    <lineage>
        <taxon>Eukaryota</taxon>
        <taxon>Fungi</taxon>
        <taxon>Fungi incertae sedis</taxon>
        <taxon>Mucoromycota</taxon>
        <taxon>Glomeromycotina</taxon>
        <taxon>Glomeromycetes</taxon>
        <taxon>Paraglomerales</taxon>
        <taxon>Paraglomeraceae</taxon>
        <taxon>Paraglomus</taxon>
    </lineage>
</organism>
<feature type="repeat" description="WD" evidence="6">
    <location>
        <begin position="151"/>
        <end position="184"/>
    </location>
</feature>
<dbReference type="OrthoDB" id="7318948at2759"/>
<evidence type="ECO:0000256" key="5">
    <source>
        <dbReference type="ARBA" id="ARBA00023163"/>
    </source>
</evidence>
<accession>A0A9N9BDS7</accession>
<keyword evidence="2 6" id="KW-0853">WD repeat</keyword>
<comment type="similarity">
    <text evidence="1">Belongs to the WD repeat ESC family.</text>
</comment>
<name>A0A9N9BDS7_9GLOM</name>
<evidence type="ECO:0000256" key="7">
    <source>
        <dbReference type="SAM" id="MobiDB-lite"/>
    </source>
</evidence>
<evidence type="ECO:0000256" key="2">
    <source>
        <dbReference type="ARBA" id="ARBA00022574"/>
    </source>
</evidence>
<keyword evidence="9" id="KW-1185">Reference proteome</keyword>
<dbReference type="InterPro" id="IPR051243">
    <property type="entry name" value="PcG_WD-repeat"/>
</dbReference>
<dbReference type="InterPro" id="IPR036322">
    <property type="entry name" value="WD40_repeat_dom_sf"/>
</dbReference>